<keyword evidence="3" id="KW-1185">Reference proteome</keyword>
<feature type="compositionally biased region" description="Polar residues" evidence="1">
    <location>
        <begin position="83"/>
        <end position="104"/>
    </location>
</feature>
<feature type="compositionally biased region" description="Pro residues" evidence="1">
    <location>
        <begin position="351"/>
        <end position="361"/>
    </location>
</feature>
<evidence type="ECO:0000313" key="3">
    <source>
        <dbReference type="Proteomes" id="UP000706124"/>
    </source>
</evidence>
<dbReference type="Proteomes" id="UP000706124">
    <property type="component" value="Unassembled WGS sequence"/>
</dbReference>
<gene>
    <name evidence="2" type="ORF">E4U60_007724</name>
</gene>
<dbReference type="AlphaFoldDB" id="A0A9P7SC24"/>
<evidence type="ECO:0000313" key="2">
    <source>
        <dbReference type="EMBL" id="KAG5928570.1"/>
    </source>
</evidence>
<feature type="compositionally biased region" description="Polar residues" evidence="1">
    <location>
        <begin position="113"/>
        <end position="124"/>
    </location>
</feature>
<feature type="region of interest" description="Disordered" evidence="1">
    <location>
        <begin position="156"/>
        <end position="179"/>
    </location>
</feature>
<feature type="region of interest" description="Disordered" evidence="1">
    <location>
        <begin position="83"/>
        <end position="124"/>
    </location>
</feature>
<dbReference type="EMBL" id="SRPO01000908">
    <property type="protein sequence ID" value="KAG5928570.1"/>
    <property type="molecule type" value="Genomic_DNA"/>
</dbReference>
<accession>A0A9P7SC24</accession>
<sequence length="361" mass="40028">MRFNRIDPTISAGLSLGLLANVTGSLTLTFRQEWDRTAATLTTPTELRGYLRRTIENAKDPAAIIGMVTSVLQEAVANISKPLSSQGASENAKSDPATHSTRTSLEVDPEFTTARSTPKSLPQMQSTISHDFVSRKQLKIKTRRVQSRILKTETHLEDFKEPLSDQGTPSSLPPPSKQTKELWGMQAMSKMPSAVAKVTTARSTPKSLPQMQSTISHDFVGRRKLKIKTRRVQSRILKTETHLEGFKEPLSDQGTPSSLPPPSKQTKELWGMQAMSKMPSAVAKVTTARSTPKSLPQMQSTISHDFVGRRKLISLRQLKIKTRRVQSRILKTETHLEGFKELLSDQGTPSSLPPPSKQTKE</sequence>
<evidence type="ECO:0000256" key="1">
    <source>
        <dbReference type="SAM" id="MobiDB-lite"/>
    </source>
</evidence>
<organism evidence="2 3">
    <name type="scientific">Claviceps pazoutovae</name>
    <dbReference type="NCBI Taxonomy" id="1649127"/>
    <lineage>
        <taxon>Eukaryota</taxon>
        <taxon>Fungi</taxon>
        <taxon>Dikarya</taxon>
        <taxon>Ascomycota</taxon>
        <taxon>Pezizomycotina</taxon>
        <taxon>Sordariomycetes</taxon>
        <taxon>Hypocreomycetidae</taxon>
        <taxon>Hypocreales</taxon>
        <taxon>Clavicipitaceae</taxon>
        <taxon>Claviceps</taxon>
    </lineage>
</organism>
<reference evidence="2 3" key="1">
    <citation type="journal article" date="2020" name="bioRxiv">
        <title>Whole genome comparisons of ergot fungi reveals the divergence and evolution of species within the genus Claviceps are the result of varying mechanisms driving genome evolution and host range expansion.</title>
        <authorList>
            <person name="Wyka S.A."/>
            <person name="Mondo S.J."/>
            <person name="Liu M."/>
            <person name="Dettman J."/>
            <person name="Nalam V."/>
            <person name="Broders K.D."/>
        </authorList>
    </citation>
    <scope>NUCLEOTIDE SEQUENCE [LARGE SCALE GENOMIC DNA]</scope>
    <source>
        <strain evidence="2 3">CCC 1485</strain>
    </source>
</reference>
<feature type="region of interest" description="Disordered" evidence="1">
    <location>
        <begin position="244"/>
        <end position="266"/>
    </location>
</feature>
<protein>
    <submittedName>
        <fullName evidence="2">Uncharacterized protein</fullName>
    </submittedName>
</protein>
<comment type="caution">
    <text evidence="2">The sequence shown here is derived from an EMBL/GenBank/DDBJ whole genome shotgun (WGS) entry which is preliminary data.</text>
</comment>
<proteinExistence type="predicted"/>
<feature type="region of interest" description="Disordered" evidence="1">
    <location>
        <begin position="340"/>
        <end position="361"/>
    </location>
</feature>
<name>A0A9P7SC24_9HYPO</name>